<organism evidence="2">
    <name type="scientific">Human cytomegalovirus</name>
    <name type="common">HHV-5</name>
    <name type="synonym">Human herpesvirus 5</name>
    <dbReference type="NCBI Taxonomy" id="10359"/>
    <lineage>
        <taxon>Viruses</taxon>
        <taxon>Duplodnaviria</taxon>
        <taxon>Heunggongvirae</taxon>
        <taxon>Peploviricota</taxon>
        <taxon>Herviviricetes</taxon>
        <taxon>Herpesvirales</taxon>
        <taxon>Orthoherpesviridae</taxon>
        <taxon>Betaherpesvirinae</taxon>
        <taxon>Cytomegalovirus</taxon>
        <taxon>Cytomegalovirus humanbeta5</taxon>
    </lineage>
</organism>
<reference evidence="2" key="1">
    <citation type="submission" date="2003-11" db="EMBL/GenBank/DDBJ databases">
        <title>Differences in the Nucleotide Sequences between the AD169 and Toledo Strains of Human Cytomegalovirus.</title>
        <authorList>
            <person name="Brondke H."/>
            <person name="Schmitz B."/>
            <person name="Shenk T."/>
            <person name="Doerfler W."/>
        </authorList>
    </citation>
    <scope>NUCLEOTIDE SEQUENCE</scope>
    <source>
        <strain evidence="2">Toledo</strain>
    </source>
</reference>
<gene>
    <name evidence="2" type="primary">UL101</name>
</gene>
<organismHost>
    <name type="scientific">Homo sapiens</name>
    <name type="common">Human</name>
    <dbReference type="NCBI Taxonomy" id="9606"/>
</organismHost>
<protein>
    <submittedName>
        <fullName evidence="2">UL101</fullName>
    </submittedName>
</protein>
<sequence>MTTGSRVVKYYDGSRRGSRRGLSASGRSAKKDPAGLRDSLLSEDDRSAAAAPPPPPVHPVRDQLSSQLVRPSGGLGAHRTMSVFGSGWRPCRTAASHVRGAR</sequence>
<evidence type="ECO:0000313" key="2">
    <source>
        <dbReference type="EMBL" id="AAS48987.1"/>
    </source>
</evidence>
<name>Q6RXD6_HCMV</name>
<dbReference type="EMBL" id="AH013698">
    <property type="protein sequence ID" value="AAS48987.1"/>
    <property type="molecule type" value="Genomic_DNA"/>
</dbReference>
<evidence type="ECO:0000256" key="1">
    <source>
        <dbReference type="SAM" id="MobiDB-lite"/>
    </source>
</evidence>
<feature type="region of interest" description="Disordered" evidence="1">
    <location>
        <begin position="1"/>
        <end position="63"/>
    </location>
</feature>
<accession>Q6RXD6</accession>
<proteinExistence type="predicted"/>